<gene>
    <name evidence="12" type="ORF">FXV77_10870</name>
</gene>
<dbReference type="Pfam" id="PF00593">
    <property type="entry name" value="TonB_dep_Rec_b-barrel"/>
    <property type="match status" value="1"/>
</dbReference>
<dbReference type="Gene3D" id="2.60.40.1120">
    <property type="entry name" value="Carboxypeptidase-like, regulatory domain"/>
    <property type="match status" value="1"/>
</dbReference>
<reference evidence="12 13" key="1">
    <citation type="submission" date="2019-08" db="EMBL/GenBank/DDBJ databases">
        <title>Phlebobacter frassis gen. nov. sp. nov., a new member of family Sphingobacteriaceae isolated from sand fly rearing media.</title>
        <authorList>
            <person name="Kakumanu M.L."/>
            <person name="Marayati B.F."/>
            <person name="Wada-Katsumata A."/>
            <person name="Wasserberg G."/>
            <person name="Schal C."/>
            <person name="Apperson C.S."/>
            <person name="Ponnusamy L."/>
        </authorList>
    </citation>
    <scope>NUCLEOTIDE SEQUENCE [LARGE SCALE GENOMIC DNA]</scope>
    <source>
        <strain evidence="12 13">SSI9</strain>
    </source>
</reference>
<evidence type="ECO:0000313" key="12">
    <source>
        <dbReference type="EMBL" id="TYR35943.1"/>
    </source>
</evidence>
<dbReference type="InterPro" id="IPR039426">
    <property type="entry name" value="TonB-dep_rcpt-like"/>
</dbReference>
<comment type="similarity">
    <text evidence="8 9">Belongs to the TonB-dependent receptor family.</text>
</comment>
<keyword evidence="5 9" id="KW-0798">TonB box</keyword>
<dbReference type="NCBIfam" id="TIGR04056">
    <property type="entry name" value="OMP_RagA_SusC"/>
    <property type="match status" value="1"/>
</dbReference>
<organism evidence="12 13">
    <name type="scientific">Sphingobacterium phlebotomi</name>
    <dbReference type="NCBI Taxonomy" id="2605433"/>
    <lineage>
        <taxon>Bacteria</taxon>
        <taxon>Pseudomonadati</taxon>
        <taxon>Bacteroidota</taxon>
        <taxon>Sphingobacteriia</taxon>
        <taxon>Sphingobacteriales</taxon>
        <taxon>Sphingobacteriaceae</taxon>
        <taxon>Sphingobacterium</taxon>
    </lineage>
</organism>
<evidence type="ECO:0000256" key="7">
    <source>
        <dbReference type="ARBA" id="ARBA00023237"/>
    </source>
</evidence>
<proteinExistence type="inferred from homology"/>
<dbReference type="InterPro" id="IPR037066">
    <property type="entry name" value="Plug_dom_sf"/>
</dbReference>
<dbReference type="AlphaFoldDB" id="A0A5D4H6R5"/>
<evidence type="ECO:0000313" key="13">
    <source>
        <dbReference type="Proteomes" id="UP000322362"/>
    </source>
</evidence>
<comment type="caution">
    <text evidence="12">The sequence shown here is derived from an EMBL/GenBank/DDBJ whole genome shotgun (WGS) entry which is preliminary data.</text>
</comment>
<keyword evidence="6 8" id="KW-0472">Membrane</keyword>
<comment type="subcellular location">
    <subcellularLocation>
        <location evidence="1 8">Cell outer membrane</location>
        <topology evidence="1 8">Multi-pass membrane protein</topology>
    </subcellularLocation>
</comment>
<dbReference type="PROSITE" id="PS52016">
    <property type="entry name" value="TONB_DEPENDENT_REC_3"/>
    <property type="match status" value="1"/>
</dbReference>
<dbReference type="Pfam" id="PF07715">
    <property type="entry name" value="Plug"/>
    <property type="match status" value="1"/>
</dbReference>
<feature type="domain" description="TonB-dependent receptor-like beta-barrel" evidence="10">
    <location>
        <begin position="429"/>
        <end position="815"/>
    </location>
</feature>
<evidence type="ECO:0000256" key="1">
    <source>
        <dbReference type="ARBA" id="ARBA00004571"/>
    </source>
</evidence>
<dbReference type="Pfam" id="PF13715">
    <property type="entry name" value="CarbopepD_reg_2"/>
    <property type="match status" value="1"/>
</dbReference>
<evidence type="ECO:0000256" key="5">
    <source>
        <dbReference type="ARBA" id="ARBA00023077"/>
    </source>
</evidence>
<dbReference type="InterPro" id="IPR008969">
    <property type="entry name" value="CarboxyPept-like_regulatory"/>
</dbReference>
<dbReference type="Gene3D" id="2.40.170.20">
    <property type="entry name" value="TonB-dependent receptor, beta-barrel domain"/>
    <property type="match status" value="1"/>
</dbReference>
<keyword evidence="3 8" id="KW-1134">Transmembrane beta strand</keyword>
<dbReference type="InterPro" id="IPR023997">
    <property type="entry name" value="TonB-dep_OMP_SusC/RagA_CS"/>
</dbReference>
<keyword evidence="7 8" id="KW-0998">Cell outer membrane</keyword>
<dbReference type="EMBL" id="VTAV01000006">
    <property type="protein sequence ID" value="TYR35943.1"/>
    <property type="molecule type" value="Genomic_DNA"/>
</dbReference>
<dbReference type="RefSeq" id="WP_148919262.1">
    <property type="nucleotide sequence ID" value="NZ_VTAV01000006.1"/>
</dbReference>
<sequence length="1064" mass="118970">MKTSIYIMLFTLLFSISSVNLYGQSRVKVTGEVRDALGSPISGASISIQNSKQATKTDEQGKFEIRVEKGGILLISAIGHQRYAKQINNTENIKISLNPEEKEIEEVVVIGYGIQKKSSVTGSVSKLVNTNLDEIPSSRLDNALIGKIAGVSIQNVSSEVGAEPVVRVRGFNSISSNTSPLVVIDGYPVPDGLSFVNPQDVESIEVLKDAASAAIYGSRAANGVILITTKEGVADRPQYSVKAYTGVRNTLELHPIMTMSAYVTKLYDEAALRENDPSVPENRRNLINNNERAQYVIENQIIGQSTNWQELALQPATISNLQVGLSGGKKEIKYFLTANAQTDQGAMRYNENDRMSIRAKINTTLSPKLKLNLNINPSYNKTQRPGVNYTDYYRWYSSVPAYHTEFSAAYVNQNLQWADVKPGDYAQARHFNSLRYSGYMPDGTLWTSSGALDPWNTANNTPLSIANRVDDTRVRYRLLGSMDLNYEIIKNLIFKTSVGGYYNIDQHQVFTQSDARQDGAVNQATIFTRHYKDLLWENTLNYTKNIKKHNFTGLLGFTTQQTWIDDANMVGRDFPTEDFKTLNQAGQIDQSLTNTLKDQIGLISYLGRITYDFDNKYMLAASYRIDGSSYFAKGNKYGSFPSISAGWMLSEENFMKDISWLSSLKVRSSYGATGNNRINSFAFQDLMYPANYAFGSGTGNINLGLSPNGALLANPNITWERTFESNTGLDVAFLKNRIALTVEYYNSKTDRLLYNQATMAFSGSDEYINNAGKVQNKGIEIELTTKNMTKPHFEWTTNLNISHNKNTLIDLGGEPFQYSFGERNEVYAATIGQPSIQFFGYKTDGVWLSQSQIDEAVANGLTTNISNYLMAGGLKIVDVNNDNMIDQNDRTVIGSPFPDFTWGITNTFKYKDLDLSFLVQGVQGGQLVNGDHNYNESKRFNRNVVENRWISEMYPGDGKTPYLTNGVNWMLTDYVVESASYASLRSVIFGYTFKQKILNKLGVKALRLYASGENLLYFMGNNYRGINPEARTTSGNYNNPLVNGYQRGAFPLMRTYTFGLDFNF</sequence>
<dbReference type="Proteomes" id="UP000322362">
    <property type="component" value="Unassembled WGS sequence"/>
</dbReference>
<evidence type="ECO:0000256" key="2">
    <source>
        <dbReference type="ARBA" id="ARBA00022448"/>
    </source>
</evidence>
<keyword evidence="2 8" id="KW-0813">Transport</keyword>
<dbReference type="GO" id="GO:0009279">
    <property type="term" value="C:cell outer membrane"/>
    <property type="evidence" value="ECO:0007669"/>
    <property type="project" value="UniProtKB-SubCell"/>
</dbReference>
<evidence type="ECO:0000256" key="9">
    <source>
        <dbReference type="RuleBase" id="RU003357"/>
    </source>
</evidence>
<feature type="domain" description="TonB-dependent receptor plug" evidence="11">
    <location>
        <begin position="117"/>
        <end position="224"/>
    </location>
</feature>
<dbReference type="InterPro" id="IPR023996">
    <property type="entry name" value="TonB-dep_OMP_SusC/RagA"/>
</dbReference>
<evidence type="ECO:0000256" key="3">
    <source>
        <dbReference type="ARBA" id="ARBA00022452"/>
    </source>
</evidence>
<evidence type="ECO:0000256" key="6">
    <source>
        <dbReference type="ARBA" id="ARBA00023136"/>
    </source>
</evidence>
<accession>A0A5D4H6R5</accession>
<evidence type="ECO:0000256" key="8">
    <source>
        <dbReference type="PROSITE-ProRule" id="PRU01360"/>
    </source>
</evidence>
<evidence type="ECO:0000259" key="10">
    <source>
        <dbReference type="Pfam" id="PF00593"/>
    </source>
</evidence>
<evidence type="ECO:0000259" key="11">
    <source>
        <dbReference type="Pfam" id="PF07715"/>
    </source>
</evidence>
<keyword evidence="13" id="KW-1185">Reference proteome</keyword>
<dbReference type="InterPro" id="IPR036942">
    <property type="entry name" value="Beta-barrel_TonB_sf"/>
</dbReference>
<name>A0A5D4H6R5_9SPHI</name>
<protein>
    <submittedName>
        <fullName evidence="12">SusC/RagA family TonB-linked outer membrane protein</fullName>
    </submittedName>
</protein>
<dbReference type="SUPFAM" id="SSF49464">
    <property type="entry name" value="Carboxypeptidase regulatory domain-like"/>
    <property type="match status" value="1"/>
</dbReference>
<keyword evidence="4 8" id="KW-0812">Transmembrane</keyword>
<dbReference type="InterPro" id="IPR000531">
    <property type="entry name" value="Beta-barrel_TonB"/>
</dbReference>
<dbReference type="InterPro" id="IPR012910">
    <property type="entry name" value="Plug_dom"/>
</dbReference>
<evidence type="ECO:0000256" key="4">
    <source>
        <dbReference type="ARBA" id="ARBA00022692"/>
    </source>
</evidence>
<dbReference type="SUPFAM" id="SSF56935">
    <property type="entry name" value="Porins"/>
    <property type="match status" value="1"/>
</dbReference>
<dbReference type="NCBIfam" id="TIGR04057">
    <property type="entry name" value="SusC_RagA_signa"/>
    <property type="match status" value="1"/>
</dbReference>
<dbReference type="Gene3D" id="2.170.130.10">
    <property type="entry name" value="TonB-dependent receptor, plug domain"/>
    <property type="match status" value="1"/>
</dbReference>